<dbReference type="AlphaFoldDB" id="A0A845L8R3"/>
<dbReference type="OrthoDB" id="5180856at2"/>
<dbReference type="GO" id="GO:0016740">
    <property type="term" value="F:transferase activity"/>
    <property type="evidence" value="ECO:0007669"/>
    <property type="project" value="UniProtKB-KW"/>
</dbReference>
<evidence type="ECO:0000313" key="1">
    <source>
        <dbReference type="EMBL" id="MZP43022.1"/>
    </source>
</evidence>
<keyword evidence="2" id="KW-1185">Reference proteome</keyword>
<gene>
    <name evidence="1" type="ORF">GTO89_08235</name>
</gene>
<accession>A0A845L8R3</accession>
<proteinExistence type="predicted"/>
<keyword evidence="1" id="KW-0808">Transferase</keyword>
<comment type="caution">
    <text evidence="1">The sequence shown here is derived from an EMBL/GenBank/DDBJ whole genome shotgun (WGS) entry which is preliminary data.</text>
</comment>
<dbReference type="InterPro" id="IPR029044">
    <property type="entry name" value="Nucleotide-diphossugar_trans"/>
</dbReference>
<organism evidence="1 2">
    <name type="scientific">Heliomicrobium gestii</name>
    <name type="common">Heliobacterium gestii</name>
    <dbReference type="NCBI Taxonomy" id="2699"/>
    <lineage>
        <taxon>Bacteria</taxon>
        <taxon>Bacillati</taxon>
        <taxon>Bacillota</taxon>
        <taxon>Clostridia</taxon>
        <taxon>Eubacteriales</taxon>
        <taxon>Heliobacteriaceae</taxon>
        <taxon>Heliomicrobium</taxon>
    </lineage>
</organism>
<dbReference type="SUPFAM" id="SSF53448">
    <property type="entry name" value="Nucleotide-diphospho-sugar transferases"/>
    <property type="match status" value="1"/>
</dbReference>
<dbReference type="SUPFAM" id="SSF53335">
    <property type="entry name" value="S-adenosyl-L-methionine-dependent methyltransferases"/>
    <property type="match status" value="1"/>
</dbReference>
<evidence type="ECO:0000313" key="2">
    <source>
        <dbReference type="Proteomes" id="UP000471031"/>
    </source>
</evidence>
<name>A0A845L8R3_HELGE</name>
<dbReference type="RefSeq" id="WP_161261598.1">
    <property type="nucleotide sequence ID" value="NZ_JAFBDC010000005.1"/>
</dbReference>
<reference evidence="1 2" key="1">
    <citation type="submission" date="2020-01" db="EMBL/GenBank/DDBJ databases">
        <title>Whole genome sequence of Heliobacterium gestii DSM 11169.</title>
        <authorList>
            <person name="Kyndt J.A."/>
            <person name="Meyer T.E."/>
        </authorList>
    </citation>
    <scope>NUCLEOTIDE SEQUENCE [LARGE SCALE GENOMIC DNA]</scope>
    <source>
        <strain evidence="1 2">DSM 11169</strain>
    </source>
</reference>
<dbReference type="InterPro" id="IPR029063">
    <property type="entry name" value="SAM-dependent_MTases_sf"/>
</dbReference>
<dbReference type="Gene3D" id="3.90.550.10">
    <property type="entry name" value="Spore Coat Polysaccharide Biosynthesis Protein SpsA, Chain A"/>
    <property type="match status" value="1"/>
</dbReference>
<dbReference type="EMBL" id="WXEX01000006">
    <property type="protein sequence ID" value="MZP43022.1"/>
    <property type="molecule type" value="Genomic_DNA"/>
</dbReference>
<dbReference type="Proteomes" id="UP000471031">
    <property type="component" value="Unassembled WGS sequence"/>
</dbReference>
<sequence length="396" mass="44776">MNAYAPIALFVYKRPNHTRKTLESLRRCPEAAESELFVFCDGPKAEDDGAAIQETRQVVREQSWCKEVTVIESDHNRGLAASVIGGVTEIVNRFGQVIVLEDDLRLSPAFLRFMNASLARYSDDPKVMHVSGYMHPIDVAWAKDALFLPIMSSWGWATWKRAWDRFDPDCAGVERLFLDHGLRRAFDIDDGYSQTTMLLRQLSGQIDSWAIRWYWSMFTHGGVSLFPKNSLVVNRGMDGTGTHCAAIDSVQEQRIDGGAIGRKETIDFPETTEWDPVIFEQVSAFFRRTYGHYWTGDLDIASLRTQLLGRPVAIFGSGSLGRQLYTLLKKVGVPVNCYVDNDRSKWKETLDGLPIQSPDAVGRETFFFIASSWKQEIAAQLTGAGYSEKKDFLCWN</sequence>
<protein>
    <submittedName>
        <fullName evidence="1">Glycosyltransferase family 2 protein</fullName>
    </submittedName>
</protein>